<evidence type="ECO:0000313" key="1">
    <source>
        <dbReference type="EMBL" id="ACO46767.1"/>
    </source>
</evidence>
<dbReference type="KEGG" id="ddr:Deide_17828"/>
<dbReference type="EMBL" id="CP001114">
    <property type="protein sequence ID" value="ACO46767.1"/>
    <property type="molecule type" value="Genomic_DNA"/>
</dbReference>
<sequence>MDDYVGLDFPYEGMPDIEWSVMDQICKDCARYIFRENPQRKHLYDLQAEDCRYVSNAVLDENNYTSDQRVQFNLWLFVSVNTFQIKTGHYLYALRLNQVI</sequence>
<proteinExistence type="predicted"/>
<gene>
    <name evidence="1" type="ordered locus">Deide_17828</name>
</gene>
<protein>
    <submittedName>
        <fullName evidence="1">Uncharacterized protein</fullName>
    </submittedName>
</protein>
<keyword evidence="2" id="KW-1185">Reference proteome</keyword>
<dbReference type="AlphaFoldDB" id="C1CX50"/>
<accession>C1CX50</accession>
<name>C1CX50_DEIDV</name>
<dbReference type="Proteomes" id="UP000002208">
    <property type="component" value="Chromosome"/>
</dbReference>
<reference evidence="1 2" key="1">
    <citation type="journal article" date="2009" name="PLoS Genet.">
        <title>Alliance of proteomics and genomics to unravel the specificities of Sahara bacterium Deinococcus deserti.</title>
        <authorList>
            <person name="de Groot A."/>
            <person name="Dulermo R."/>
            <person name="Ortet P."/>
            <person name="Blanchard L."/>
            <person name="Guerin P."/>
            <person name="Fernandez B."/>
            <person name="Vacherie B."/>
            <person name="Dossat C."/>
            <person name="Jolivet E."/>
            <person name="Siguier P."/>
            <person name="Chandler M."/>
            <person name="Barakat M."/>
            <person name="Dedieu A."/>
            <person name="Barbe V."/>
            <person name="Heulin T."/>
            <person name="Sommer S."/>
            <person name="Achouak W."/>
            <person name="Armengaud J."/>
        </authorList>
    </citation>
    <scope>NUCLEOTIDE SEQUENCE [LARGE SCALE GENOMIC DNA]</scope>
    <source>
        <strain evidence="2">DSM 17065 / CIP 109153 / LMG 22923 / VCD115</strain>
    </source>
</reference>
<dbReference type="PaxDb" id="546414-Deide_17828"/>
<dbReference type="HOGENOM" id="CLU_2301193_0_0_0"/>
<evidence type="ECO:0000313" key="2">
    <source>
        <dbReference type="Proteomes" id="UP000002208"/>
    </source>
</evidence>
<organism evidence="1 2">
    <name type="scientific">Deinococcus deserti (strain DSM 17065 / CIP 109153 / LMG 22923 / VCD115)</name>
    <dbReference type="NCBI Taxonomy" id="546414"/>
    <lineage>
        <taxon>Bacteria</taxon>
        <taxon>Thermotogati</taxon>
        <taxon>Deinococcota</taxon>
        <taxon>Deinococci</taxon>
        <taxon>Deinococcales</taxon>
        <taxon>Deinococcaceae</taxon>
        <taxon>Deinococcus</taxon>
    </lineage>
</organism>